<reference evidence="2 3" key="1">
    <citation type="submission" date="2023-04" db="EMBL/GenBank/DDBJ databases">
        <title>Genome Encyclopedia of Bacteria and Archaea VI: Functional Genomics of Type Strains.</title>
        <authorList>
            <person name="Whitman W."/>
        </authorList>
    </citation>
    <scope>NUCLEOTIDE SEQUENCE [LARGE SCALE GENOMIC DNA]</scope>
    <source>
        <strain evidence="2 3">SG_E_30_P1</strain>
    </source>
</reference>
<comment type="caution">
    <text evidence="2">The sequence shown here is derived from an EMBL/GenBank/DDBJ whole genome shotgun (WGS) entry which is preliminary data.</text>
</comment>
<dbReference type="PANTHER" id="PTHR43546">
    <property type="entry name" value="UPF0173 METAL-DEPENDENT HYDROLASE MJ1163-RELATED"/>
    <property type="match status" value="1"/>
</dbReference>
<accession>A0ABT6KNC6</accession>
<dbReference type="InterPro" id="IPR050114">
    <property type="entry name" value="UPF0173_UPF0282_UlaG_hydrolase"/>
</dbReference>
<dbReference type="RefSeq" id="WP_322133812.1">
    <property type="nucleotide sequence ID" value="NZ_CP085036.1"/>
</dbReference>
<dbReference type="Gene3D" id="3.60.15.10">
    <property type="entry name" value="Ribonuclease Z/Hydroxyacylglutathione hydrolase-like"/>
    <property type="match status" value="1"/>
</dbReference>
<evidence type="ECO:0000313" key="2">
    <source>
        <dbReference type="EMBL" id="MDH6181499.1"/>
    </source>
</evidence>
<dbReference type="Pfam" id="PF13483">
    <property type="entry name" value="Lactamase_B_3"/>
    <property type="match status" value="1"/>
</dbReference>
<dbReference type="EMBL" id="JARXVQ010000001">
    <property type="protein sequence ID" value="MDH6181499.1"/>
    <property type="molecule type" value="Genomic_DNA"/>
</dbReference>
<feature type="domain" description="Metallo-beta-lactamase" evidence="1">
    <location>
        <begin position="7"/>
        <end position="173"/>
    </location>
</feature>
<organism evidence="2 3">
    <name type="scientific">Antiquaquibacter oligotrophicus</name>
    <dbReference type="NCBI Taxonomy" id="2880260"/>
    <lineage>
        <taxon>Bacteria</taxon>
        <taxon>Bacillati</taxon>
        <taxon>Actinomycetota</taxon>
        <taxon>Actinomycetes</taxon>
        <taxon>Micrococcales</taxon>
        <taxon>Microbacteriaceae</taxon>
        <taxon>Antiquaquibacter</taxon>
    </lineage>
</organism>
<dbReference type="Proteomes" id="UP001160142">
    <property type="component" value="Unassembled WGS sequence"/>
</dbReference>
<name>A0ABT6KNC6_9MICO</name>
<keyword evidence="3" id="KW-1185">Reference proteome</keyword>
<dbReference type="PANTHER" id="PTHR43546:SF3">
    <property type="entry name" value="UPF0173 METAL-DEPENDENT HYDROLASE MJ1163"/>
    <property type="match status" value="1"/>
</dbReference>
<evidence type="ECO:0000313" key="3">
    <source>
        <dbReference type="Proteomes" id="UP001160142"/>
    </source>
</evidence>
<protein>
    <submittedName>
        <fullName evidence="2">L-ascorbate metabolism protein UlaG (Beta-lactamase superfamily)</fullName>
    </submittedName>
</protein>
<dbReference type="InterPro" id="IPR036866">
    <property type="entry name" value="RibonucZ/Hydroxyglut_hydro"/>
</dbReference>
<dbReference type="SUPFAM" id="SSF56281">
    <property type="entry name" value="Metallo-hydrolase/oxidoreductase"/>
    <property type="match status" value="1"/>
</dbReference>
<evidence type="ECO:0000259" key="1">
    <source>
        <dbReference type="SMART" id="SM00849"/>
    </source>
</evidence>
<dbReference type="InterPro" id="IPR001279">
    <property type="entry name" value="Metallo-B-lactamas"/>
</dbReference>
<dbReference type="SMART" id="SM00849">
    <property type="entry name" value="Lactamase_B"/>
    <property type="match status" value="1"/>
</dbReference>
<gene>
    <name evidence="2" type="ORF">M2152_001681</name>
</gene>
<sequence>MKITKHEHACQVVEVAGKNLVIDPGSFTLPLADLMDVVAIVITHEHDDHWSSTHLDALLALNPHARILGPAGVAAAIKDYTVEVVAAGDTVEIEPFTLTFFGGKHNIIHESIPVIDNLGVLVNETLYYPGDSYTVPDASVEVLAAPVGAPWLKIGEAMDFVAAVAPKRAFPVHEMTLSAIGKKMHNARLGGVVDAGGGDYIVLEPGESLDH</sequence>
<proteinExistence type="predicted"/>